<dbReference type="InterPro" id="IPR011067">
    <property type="entry name" value="Plasmid_toxin/cell-grow_inhib"/>
</dbReference>
<organism evidence="11 14">
    <name type="scientific">Klebsiella variicola</name>
    <dbReference type="NCBI Taxonomy" id="244366"/>
    <lineage>
        <taxon>Bacteria</taxon>
        <taxon>Pseudomonadati</taxon>
        <taxon>Pseudomonadota</taxon>
        <taxon>Gammaproteobacteria</taxon>
        <taxon>Enterobacterales</taxon>
        <taxon>Enterobacteriaceae</taxon>
        <taxon>Klebsiella/Raoultella group</taxon>
        <taxon>Klebsiella</taxon>
        <taxon>Klebsiella pneumoniae complex</taxon>
    </lineage>
</organism>
<evidence type="ECO:0000256" key="4">
    <source>
        <dbReference type="ARBA" id="ARBA00022649"/>
    </source>
</evidence>
<dbReference type="AlphaFoldDB" id="A0A0B7G5H8"/>
<evidence type="ECO:0000256" key="5">
    <source>
        <dbReference type="ARBA" id="ARBA00023015"/>
    </source>
</evidence>
<proteinExistence type="inferred from homology"/>
<evidence type="ECO:0000256" key="8">
    <source>
        <dbReference type="ARBA" id="ARBA00033135"/>
    </source>
</evidence>
<protein>
    <recommendedName>
        <fullName evidence="2">Toxin CcdB</fullName>
    </recommendedName>
    <alternativeName>
        <fullName evidence="8">Cytotoxic protein CcdB</fullName>
    </alternativeName>
    <alternativeName>
        <fullName evidence="7">Protein LetD</fullName>
    </alternativeName>
</protein>
<evidence type="ECO:0000313" key="10">
    <source>
        <dbReference type="EMBL" id="MEC6057368.1"/>
    </source>
</evidence>
<keyword evidence="3" id="KW-0678">Repressor</keyword>
<evidence type="ECO:0000313" key="12">
    <source>
        <dbReference type="EMBL" id="QNP27070.1"/>
    </source>
</evidence>
<evidence type="ECO:0000313" key="16">
    <source>
        <dbReference type="Proteomes" id="UP000516181"/>
    </source>
</evidence>
<dbReference type="Proteomes" id="UP000254545">
    <property type="component" value="Unassembled WGS sequence"/>
</dbReference>
<dbReference type="RefSeq" id="WP_023322693.1">
    <property type="nucleotide sequence ID" value="NC_011283.1"/>
</dbReference>
<reference evidence="12 16" key="4">
    <citation type="submission" date="2020-08" db="EMBL/GenBank/DDBJ databases">
        <title>Complete genome sequence of Klebsiella pneumoniae KP2757.</title>
        <authorList>
            <person name="Zhang X."/>
        </authorList>
    </citation>
    <scope>NUCLEOTIDE SEQUENCE [LARGE SCALE GENOMIC DNA]</scope>
    <source>
        <strain evidence="12 16">KP2757</strain>
    </source>
</reference>
<keyword evidence="17" id="KW-1185">Reference proteome</keyword>
<dbReference type="GO" id="GO:0008657">
    <property type="term" value="F:DNA topoisomerase type II (double strand cut, ATP-hydrolyzing) inhibitor activity"/>
    <property type="evidence" value="ECO:0007669"/>
    <property type="project" value="InterPro"/>
</dbReference>
<accession>A0A0J4QY33</accession>
<evidence type="ECO:0000313" key="13">
    <source>
        <dbReference type="EMBL" id="STS90960.1"/>
    </source>
</evidence>
<reference evidence="11 14" key="1">
    <citation type="submission" date="2017-11" db="EMBL/GenBank/DDBJ databases">
        <authorList>
            <person name="Han C.G."/>
        </authorList>
    </citation>
    <scope>NUCLEOTIDE SEQUENCE [LARGE SCALE GENOMIC DNA]</scope>
    <source>
        <strain evidence="11 14">A8</strain>
    </source>
</reference>
<dbReference type="KEGG" id="kvd:KR75_22115"/>
<dbReference type="Proteomes" id="UP001176846">
    <property type="component" value="Unassembled WGS sequence"/>
</dbReference>
<evidence type="ECO:0000256" key="3">
    <source>
        <dbReference type="ARBA" id="ARBA00022491"/>
    </source>
</evidence>
<evidence type="ECO:0000313" key="15">
    <source>
        <dbReference type="Proteomes" id="UP000254545"/>
    </source>
</evidence>
<dbReference type="EMBL" id="CAJOXS020000001">
    <property type="protein sequence ID" value="CAH5974472.1"/>
    <property type="molecule type" value="Genomic_DNA"/>
</dbReference>
<keyword evidence="6" id="KW-0804">Transcription</keyword>
<dbReference type="EMBL" id="CP060807">
    <property type="protein sequence ID" value="QNP27070.1"/>
    <property type="molecule type" value="Genomic_DNA"/>
</dbReference>
<dbReference type="EMBL" id="JARTTN020000001">
    <property type="protein sequence ID" value="MEC6057368.1"/>
    <property type="molecule type" value="Genomic_DNA"/>
</dbReference>
<dbReference type="Pfam" id="PF01845">
    <property type="entry name" value="CcdB"/>
    <property type="match status" value="1"/>
</dbReference>
<reference evidence="10" key="6">
    <citation type="journal article" date="2023" name="Nat. Commun.">
        <title>Genomic dissection of endemic carbapenem resistance reveals metallo-beta-lactamase dissemination through clonal, plasmid and integron transfer.</title>
        <authorList>
            <person name="Macesic N."/>
            <person name="Hawkey J."/>
            <person name="Vezina B."/>
            <person name="Wisniewski J.A."/>
            <person name="Cottingham H."/>
            <person name="Blakeway L.V."/>
            <person name="Harshegyi T."/>
            <person name="Pragastis K."/>
            <person name="Badoordeen G.Z."/>
            <person name="Dennison A."/>
            <person name="Spelman D.W."/>
            <person name="Jenney A.W.J."/>
            <person name="Peleg A.Y."/>
        </authorList>
    </citation>
    <scope>NUCLEOTIDE SEQUENCE</scope>
    <source>
        <strain evidence="10">CPO071</strain>
    </source>
</reference>
<dbReference type="SUPFAM" id="SSF50118">
    <property type="entry name" value="Cell growth inhibitor/plasmid maintenance toxic component"/>
    <property type="match status" value="1"/>
</dbReference>
<reference evidence="13 15" key="3">
    <citation type="submission" date="2018-06" db="EMBL/GenBank/DDBJ databases">
        <authorList>
            <consortium name="Pathogen Informatics"/>
            <person name="Doyle S."/>
        </authorList>
    </citation>
    <scope>NUCLEOTIDE SEQUENCE [LARGE SCALE GENOMIC DNA]</scope>
    <source>
        <strain evidence="13 15">NCTC9177</strain>
    </source>
</reference>
<reference evidence="9" key="5">
    <citation type="submission" date="2022-05" db="EMBL/GenBank/DDBJ databases">
        <authorList>
            <person name="Alioto T."/>
            <person name="Alioto T."/>
            <person name="Gomez Garrido J."/>
        </authorList>
    </citation>
    <scope>NUCLEOTIDE SEQUENCE</scope>
    <source>
        <strain evidence="9">0</strain>
    </source>
</reference>
<reference evidence="11 14" key="2">
    <citation type="submission" date="2018-01" db="EMBL/GenBank/DDBJ databases">
        <title>Genomic study of Klebsiella pneumoniae.</title>
        <authorList>
            <person name="Yang Y."/>
            <person name="Bicalho R."/>
        </authorList>
    </citation>
    <scope>NUCLEOTIDE SEQUENCE [LARGE SCALE GENOMIC DNA]</scope>
    <source>
        <strain evidence="11 14">A8</strain>
    </source>
</reference>
<evidence type="ECO:0000256" key="2">
    <source>
        <dbReference type="ARBA" id="ARBA00015075"/>
    </source>
</evidence>
<dbReference type="Proteomes" id="UP000789617">
    <property type="component" value="Unassembled WGS sequence"/>
</dbReference>
<dbReference type="GO" id="GO:0006276">
    <property type="term" value="P:plasmid maintenance"/>
    <property type="evidence" value="ECO:0007669"/>
    <property type="project" value="InterPro"/>
</dbReference>
<accession>A0A0B7G5H8</accession>
<reference evidence="10" key="7">
    <citation type="submission" date="2024-01" db="EMBL/GenBank/DDBJ databases">
        <authorList>
            <person name="Macesic N."/>
        </authorList>
    </citation>
    <scope>NUCLEOTIDE SEQUENCE</scope>
    <source>
        <strain evidence="10">CPO071</strain>
    </source>
</reference>
<comment type="similarity">
    <text evidence="1">Belongs to the CcdB toxin family.</text>
</comment>
<dbReference type="EMBL" id="PIDP01001130">
    <property type="protein sequence ID" value="PLM91824.1"/>
    <property type="molecule type" value="Genomic_DNA"/>
</dbReference>
<evidence type="ECO:0000313" key="14">
    <source>
        <dbReference type="Proteomes" id="UP000234412"/>
    </source>
</evidence>
<keyword evidence="5" id="KW-0805">Transcription regulation</keyword>
<sequence length="108" mass="12706">MMLEQFNVYRNCSAQTNKTLPYYMIVQNDYYADLATRVIIPLMRTQQLPRWHQHVVPRINIEFDSFLLCTPMISNLNNKRIQPQDFVCNLSHARQGVIDSIDTLITNC</sequence>
<gene>
    <name evidence="9" type="ORF">AN2335V1_0709</name>
    <name evidence="11" type="ORF">CWN47_24790</name>
    <name evidence="12" type="ORF">IAP99_12365</name>
    <name evidence="13" type="ORF">NCTC9177_04860</name>
    <name evidence="10" type="ORF">QAB22_012620</name>
</gene>
<dbReference type="InterPro" id="IPR002712">
    <property type="entry name" value="CcdB"/>
</dbReference>
<evidence type="ECO:0000313" key="9">
    <source>
        <dbReference type="EMBL" id="CAH5974472.1"/>
    </source>
</evidence>
<evidence type="ECO:0000256" key="1">
    <source>
        <dbReference type="ARBA" id="ARBA00005230"/>
    </source>
</evidence>
<dbReference type="Proteomes" id="UP000234412">
    <property type="component" value="Unassembled WGS sequence"/>
</dbReference>
<dbReference type="Proteomes" id="UP000516181">
    <property type="component" value="Chromosome"/>
</dbReference>
<dbReference type="EMBL" id="UGKR01000003">
    <property type="protein sequence ID" value="STS90960.1"/>
    <property type="molecule type" value="Genomic_DNA"/>
</dbReference>
<evidence type="ECO:0000256" key="6">
    <source>
        <dbReference type="ARBA" id="ARBA00023163"/>
    </source>
</evidence>
<keyword evidence="4" id="KW-1277">Toxin-antitoxin system</keyword>
<dbReference type="Gene3D" id="2.30.30.110">
    <property type="match status" value="1"/>
</dbReference>
<evidence type="ECO:0000313" key="11">
    <source>
        <dbReference type="EMBL" id="PLM91824.1"/>
    </source>
</evidence>
<name>A0A0B7G5H8_KLEVA</name>
<evidence type="ECO:0000313" key="17">
    <source>
        <dbReference type="Proteomes" id="UP000789617"/>
    </source>
</evidence>
<evidence type="ECO:0000256" key="7">
    <source>
        <dbReference type="ARBA" id="ARBA00029628"/>
    </source>
</evidence>